<dbReference type="PANTHER" id="PTHR31517:SF17">
    <property type="entry name" value="PEROXIDASE 6"/>
    <property type="match status" value="1"/>
</dbReference>
<dbReference type="PROSITE" id="PS50873">
    <property type="entry name" value="PEROXIDASE_4"/>
    <property type="match status" value="1"/>
</dbReference>
<dbReference type="InterPro" id="IPR019794">
    <property type="entry name" value="Peroxidases_AS"/>
</dbReference>
<feature type="binding site" evidence="15">
    <location>
        <position position="79"/>
    </location>
    <ligand>
        <name>Ca(2+)</name>
        <dbReference type="ChEBI" id="CHEBI:29108"/>
        <label>1</label>
    </ligand>
</feature>
<comment type="cofactor">
    <cofactor evidence="15 18">
        <name>Ca(2+)</name>
        <dbReference type="ChEBI" id="CHEBI:29108"/>
    </cofactor>
    <text evidence="15 18">Binds 2 calcium ions per subunit.</text>
</comment>
<dbReference type="GO" id="GO:0006979">
    <property type="term" value="P:response to oxidative stress"/>
    <property type="evidence" value="ECO:0007669"/>
    <property type="project" value="UniProtKB-UniRule"/>
</dbReference>
<keyword evidence="6 18" id="KW-0575">Peroxidase</keyword>
<feature type="domain" description="Plant heme peroxidase family profile" evidence="19">
    <location>
        <begin position="28"/>
        <end position="330"/>
    </location>
</feature>
<keyword evidence="12 17" id="KW-1015">Disulfide bond</keyword>
<dbReference type="GO" id="GO:0020037">
    <property type="term" value="F:heme binding"/>
    <property type="evidence" value="ECO:0007669"/>
    <property type="project" value="UniProtKB-UniRule"/>
</dbReference>
<comment type="similarity">
    <text evidence="3">Belongs to the peroxidase family. Ascorbate peroxidase subfamily.</text>
</comment>
<evidence type="ECO:0000256" key="9">
    <source>
        <dbReference type="ARBA" id="ARBA00022729"/>
    </source>
</evidence>
<keyword evidence="8 15" id="KW-0479">Metal-binding</keyword>
<dbReference type="PROSITE" id="PS00436">
    <property type="entry name" value="PEROXIDASE_2"/>
    <property type="match status" value="1"/>
</dbReference>
<feature type="disulfide bond" evidence="17">
    <location>
        <begin position="71"/>
        <end position="76"/>
    </location>
</feature>
<feature type="disulfide bond" evidence="17">
    <location>
        <begin position="38"/>
        <end position="119"/>
    </location>
</feature>
<feature type="disulfide bond" evidence="17">
    <location>
        <begin position="125"/>
        <end position="326"/>
    </location>
</feature>
<feature type="active site" description="Proton acceptor" evidence="14">
    <location>
        <position position="69"/>
    </location>
</feature>
<dbReference type="SUPFAM" id="SSF48113">
    <property type="entry name" value="Heme-dependent peroxidases"/>
    <property type="match status" value="1"/>
</dbReference>
<dbReference type="InterPro" id="IPR010255">
    <property type="entry name" value="Haem_peroxidase_sf"/>
</dbReference>
<keyword evidence="5 18" id="KW-0964">Secreted</keyword>
<feature type="binding site" description="axial binding residue" evidence="15">
    <location>
        <position position="197"/>
    </location>
    <ligand>
        <name>heme b</name>
        <dbReference type="ChEBI" id="CHEBI:60344"/>
    </ligand>
    <ligandPart>
        <name>Fe</name>
        <dbReference type="ChEBI" id="CHEBI:18248"/>
    </ligandPart>
</feature>
<evidence type="ECO:0000256" key="16">
    <source>
        <dbReference type="PIRSR" id="PIRSR600823-4"/>
    </source>
</evidence>
<feature type="binding site" evidence="15">
    <location>
        <position position="73"/>
    </location>
    <ligand>
        <name>Ca(2+)</name>
        <dbReference type="ChEBI" id="CHEBI:29108"/>
        <label>1</label>
    </ligand>
</feature>
<feature type="binding site" evidence="15">
    <location>
        <position position="250"/>
    </location>
    <ligand>
        <name>Ca(2+)</name>
        <dbReference type="ChEBI" id="CHEBI:29108"/>
        <label>2</label>
    </ligand>
</feature>
<feature type="binding site" evidence="15">
    <location>
        <position position="91"/>
    </location>
    <ligand>
        <name>Ca(2+)</name>
        <dbReference type="ChEBI" id="CHEBI:29108"/>
        <label>1</label>
    </ligand>
</feature>
<dbReference type="PROSITE" id="PS00435">
    <property type="entry name" value="PEROXIDASE_1"/>
    <property type="match status" value="1"/>
</dbReference>
<reference evidence="20" key="1">
    <citation type="submission" date="2022-08" db="EMBL/GenBank/DDBJ databases">
        <authorList>
            <person name="Gutierrez-Valencia J."/>
        </authorList>
    </citation>
    <scope>NUCLEOTIDE SEQUENCE</scope>
</reference>
<comment type="similarity">
    <text evidence="18">Belongs to the peroxidase family. Classical plant (class III) peroxidase subfamily.</text>
</comment>
<dbReference type="Gene3D" id="1.10.520.10">
    <property type="match status" value="1"/>
</dbReference>
<evidence type="ECO:0000256" key="17">
    <source>
        <dbReference type="PIRSR" id="PIRSR600823-5"/>
    </source>
</evidence>
<dbReference type="GO" id="GO:0005576">
    <property type="term" value="C:extracellular region"/>
    <property type="evidence" value="ECO:0007669"/>
    <property type="project" value="UniProtKB-SubCell"/>
</dbReference>
<dbReference type="InterPro" id="IPR002016">
    <property type="entry name" value="Haem_peroxidase"/>
</dbReference>
<evidence type="ECO:0000256" key="1">
    <source>
        <dbReference type="ARBA" id="ARBA00000189"/>
    </source>
</evidence>
<dbReference type="PRINTS" id="PR00461">
    <property type="entry name" value="PLPEROXIDASE"/>
</dbReference>
<evidence type="ECO:0000259" key="19">
    <source>
        <dbReference type="PROSITE" id="PS50873"/>
    </source>
</evidence>
<evidence type="ECO:0000256" key="4">
    <source>
        <dbReference type="ARBA" id="ARBA00012313"/>
    </source>
</evidence>
<dbReference type="GO" id="GO:0042744">
    <property type="term" value="P:hydrogen peroxide catabolic process"/>
    <property type="evidence" value="ECO:0007669"/>
    <property type="project" value="UniProtKB-KW"/>
</dbReference>
<feature type="binding site" evidence="15">
    <location>
        <position position="75"/>
    </location>
    <ligand>
        <name>Ca(2+)</name>
        <dbReference type="ChEBI" id="CHEBI:29108"/>
        <label>1</label>
    </ligand>
</feature>
<keyword evidence="7 18" id="KW-0349">Heme</keyword>
<dbReference type="PANTHER" id="PTHR31517">
    <property type="match status" value="1"/>
</dbReference>
<evidence type="ECO:0000256" key="8">
    <source>
        <dbReference type="ARBA" id="ARBA00022723"/>
    </source>
</evidence>
<evidence type="ECO:0000256" key="2">
    <source>
        <dbReference type="ARBA" id="ARBA00002322"/>
    </source>
</evidence>
<feature type="site" description="Transition state stabilizer" evidence="16">
    <location>
        <position position="65"/>
    </location>
</feature>
<evidence type="ECO:0000256" key="14">
    <source>
        <dbReference type="PIRSR" id="PIRSR600823-1"/>
    </source>
</evidence>
<evidence type="ECO:0000256" key="11">
    <source>
        <dbReference type="ARBA" id="ARBA00023004"/>
    </source>
</evidence>
<comment type="subcellular location">
    <subcellularLocation>
        <location evidence="18">Secreted</location>
    </subcellularLocation>
</comment>
<comment type="caution">
    <text evidence="20">The sequence shown here is derived from an EMBL/GenBank/DDBJ whole genome shotgun (WGS) entry which is preliminary data.</text>
</comment>
<dbReference type="GO" id="GO:0046872">
    <property type="term" value="F:metal ion binding"/>
    <property type="evidence" value="ECO:0007669"/>
    <property type="project" value="UniProtKB-UniRule"/>
</dbReference>
<dbReference type="GO" id="GO:0140825">
    <property type="term" value="F:lactoperoxidase activity"/>
    <property type="evidence" value="ECO:0007669"/>
    <property type="project" value="UniProtKB-EC"/>
</dbReference>
<dbReference type="Pfam" id="PF00141">
    <property type="entry name" value="peroxidase"/>
    <property type="match status" value="1"/>
</dbReference>
<evidence type="ECO:0000256" key="10">
    <source>
        <dbReference type="ARBA" id="ARBA00023002"/>
    </source>
</evidence>
<dbReference type="InterPro" id="IPR000823">
    <property type="entry name" value="Peroxidase_pln"/>
</dbReference>
<keyword evidence="15 18" id="KW-0106">Calcium</keyword>
<keyword evidence="13 18" id="KW-0376">Hydrogen peroxide</keyword>
<evidence type="ECO:0000256" key="12">
    <source>
        <dbReference type="ARBA" id="ARBA00023157"/>
    </source>
</evidence>
<dbReference type="PRINTS" id="PR00458">
    <property type="entry name" value="PEROXIDASE"/>
</dbReference>
<feature type="binding site" evidence="15">
    <location>
        <position position="77"/>
    </location>
    <ligand>
        <name>Ca(2+)</name>
        <dbReference type="ChEBI" id="CHEBI:29108"/>
        <label>1</label>
    </ligand>
</feature>
<comment type="catalytic activity">
    <reaction evidence="1 18">
        <text>2 a phenolic donor + H2O2 = 2 a phenolic radical donor + 2 H2O</text>
        <dbReference type="Rhea" id="RHEA:56136"/>
        <dbReference type="ChEBI" id="CHEBI:15377"/>
        <dbReference type="ChEBI" id="CHEBI:16240"/>
        <dbReference type="ChEBI" id="CHEBI:139520"/>
        <dbReference type="ChEBI" id="CHEBI:139521"/>
        <dbReference type="EC" id="1.11.1.7"/>
    </reaction>
</comment>
<evidence type="ECO:0000313" key="20">
    <source>
        <dbReference type="EMBL" id="CAI0386482.1"/>
    </source>
</evidence>
<keyword evidence="10 18" id="KW-0560">Oxidoreductase</keyword>
<feature type="binding site" evidence="15">
    <location>
        <position position="253"/>
    </location>
    <ligand>
        <name>Ca(2+)</name>
        <dbReference type="ChEBI" id="CHEBI:29108"/>
        <label>2</label>
    </ligand>
</feature>
<organism evidence="20 21">
    <name type="scientific">Linum tenue</name>
    <dbReference type="NCBI Taxonomy" id="586396"/>
    <lineage>
        <taxon>Eukaryota</taxon>
        <taxon>Viridiplantae</taxon>
        <taxon>Streptophyta</taxon>
        <taxon>Embryophyta</taxon>
        <taxon>Tracheophyta</taxon>
        <taxon>Spermatophyta</taxon>
        <taxon>Magnoliopsida</taxon>
        <taxon>eudicotyledons</taxon>
        <taxon>Gunneridae</taxon>
        <taxon>Pentapetalae</taxon>
        <taxon>rosids</taxon>
        <taxon>fabids</taxon>
        <taxon>Malpighiales</taxon>
        <taxon>Linaceae</taxon>
        <taxon>Linum</taxon>
    </lineage>
</organism>
<keyword evidence="21" id="KW-1185">Reference proteome</keyword>
<evidence type="ECO:0000256" key="5">
    <source>
        <dbReference type="ARBA" id="ARBA00022525"/>
    </source>
</evidence>
<feature type="binding site" evidence="15">
    <location>
        <position position="198"/>
    </location>
    <ligand>
        <name>Ca(2+)</name>
        <dbReference type="ChEBI" id="CHEBI:29108"/>
        <label>2</label>
    </ligand>
</feature>
<gene>
    <name evidence="20" type="ORF">LITE_LOCUS5131</name>
</gene>
<dbReference type="InterPro" id="IPR019793">
    <property type="entry name" value="Peroxidases_heam-ligand_BS"/>
</dbReference>
<name>A0AAV0HNR0_9ROSI</name>
<dbReference type="CDD" id="cd00693">
    <property type="entry name" value="secretory_peroxidase"/>
    <property type="match status" value="1"/>
</dbReference>
<feature type="binding site" evidence="15">
    <location>
        <position position="258"/>
    </location>
    <ligand>
        <name>Ca(2+)</name>
        <dbReference type="ChEBI" id="CHEBI:29108"/>
        <label>2</label>
    </ligand>
</feature>
<comment type="cofactor">
    <cofactor evidence="15 18">
        <name>heme b</name>
        <dbReference type="ChEBI" id="CHEBI:60344"/>
    </cofactor>
    <text evidence="15 18">Binds 1 heme b (iron(II)-protoporphyrin IX) group per subunit.</text>
</comment>
<proteinExistence type="inferred from homology"/>
<evidence type="ECO:0000256" key="18">
    <source>
        <dbReference type="RuleBase" id="RU362060"/>
    </source>
</evidence>
<dbReference type="Gene3D" id="1.10.420.10">
    <property type="entry name" value="Peroxidase, domain 2"/>
    <property type="match status" value="1"/>
</dbReference>
<dbReference type="EMBL" id="CAMGYJ010000002">
    <property type="protein sequence ID" value="CAI0386482.1"/>
    <property type="molecule type" value="Genomic_DNA"/>
</dbReference>
<evidence type="ECO:0000256" key="3">
    <source>
        <dbReference type="ARBA" id="ARBA00006873"/>
    </source>
</evidence>
<evidence type="ECO:0000256" key="7">
    <source>
        <dbReference type="ARBA" id="ARBA00022617"/>
    </source>
</evidence>
<dbReference type="FunFam" id="1.10.420.10:FF:000007">
    <property type="entry name" value="Peroxidase"/>
    <property type="match status" value="1"/>
</dbReference>
<dbReference type="EC" id="1.11.1.7" evidence="4 18"/>
<protein>
    <recommendedName>
        <fullName evidence="4 18">Peroxidase</fullName>
        <ecNumber evidence="4 18">1.11.1.7</ecNumber>
    </recommendedName>
</protein>
<accession>A0AAV0HNR0</accession>
<dbReference type="InterPro" id="IPR033905">
    <property type="entry name" value="Secretory_peroxidase"/>
</dbReference>
<evidence type="ECO:0000313" key="21">
    <source>
        <dbReference type="Proteomes" id="UP001154282"/>
    </source>
</evidence>
<evidence type="ECO:0000256" key="15">
    <source>
        <dbReference type="PIRSR" id="PIRSR600823-3"/>
    </source>
</evidence>
<comment type="function">
    <text evidence="2">Removal of H(2)O(2), oxidation of toxic reductants, biosynthesis and degradation of lignin, suberization, auxin catabolism, response to environmental stresses such as wounding, pathogen attack and oxidative stress. These functions might be dependent on each isozyme/isoform in each plant tissue.</text>
</comment>
<dbReference type="AlphaFoldDB" id="A0AAV0HNR0"/>
<feature type="binding site" evidence="15">
    <location>
        <position position="70"/>
    </location>
    <ligand>
        <name>Ca(2+)</name>
        <dbReference type="ChEBI" id="CHEBI:29108"/>
        <label>1</label>
    </ligand>
</feature>
<dbReference type="FunFam" id="1.10.520.10:FF:000008">
    <property type="entry name" value="Peroxidase"/>
    <property type="match status" value="1"/>
</dbReference>
<feature type="disulfide bond" evidence="17">
    <location>
        <begin position="204"/>
        <end position="236"/>
    </location>
</feature>
<feature type="chain" id="PRO_5043107132" description="Peroxidase" evidence="18">
    <location>
        <begin position="28"/>
        <end position="334"/>
    </location>
</feature>
<evidence type="ECO:0000256" key="6">
    <source>
        <dbReference type="ARBA" id="ARBA00022559"/>
    </source>
</evidence>
<evidence type="ECO:0000256" key="13">
    <source>
        <dbReference type="ARBA" id="ARBA00023324"/>
    </source>
</evidence>
<keyword evidence="9 18" id="KW-0732">Signal</keyword>
<sequence length="334" mass="36979">MTSTTTTLLPPLLLFLLTVLLPPLSHSQLTYDYYAKTCPKFDDIMRDTVAQKQNTTPTTAAAVLRLFFHDCMVEGCDASTLVAASPLHRTERDPSLNLDLPGDAFDTVVRAKTALELECPDIVSCADILAVATRNLVALVGGPAYRVPLGRKDGLVSDASRVEPNLLKPTMPASQIIAFFVSRGFTVQEMVTLMGGHTIGFSHCREFSYRLYNFSRTSPTDPALNPKYAEGLKKLCENYTKDPTMSAFNDVMTPGKFDNVYYQNLEKGLGLLASDQAMAADQRTKPFVELYARNETAFFTAFARVMEKLSTYKIKTGKDGEVRHRCDQTNTVNI</sequence>
<feature type="signal peptide" evidence="18">
    <location>
        <begin position="1"/>
        <end position="27"/>
    </location>
</feature>
<keyword evidence="11 15" id="KW-0408">Iron</keyword>
<dbReference type="Proteomes" id="UP001154282">
    <property type="component" value="Unassembled WGS sequence"/>
</dbReference>